<dbReference type="SUPFAM" id="SSF46785">
    <property type="entry name" value="Winged helix' DNA-binding domain"/>
    <property type="match status" value="1"/>
</dbReference>
<dbReference type="InterPro" id="IPR039422">
    <property type="entry name" value="MarR/SlyA-like"/>
</dbReference>
<sequence>MPRTSSGERLYDAVRYIRPVHQYSAQVVTEALAGSELTMPMRAVLERLHDVGPQTVPQIARWLWVTRQGVQRLVDDAKRLGHVETRPNPEHRRSHLVVLTEAGRRAYERVHEDELQVLDRIASGLTPGDVDACVRVLSHLTEELRARVDPTPGRLAARGRTAAG</sequence>
<feature type="domain" description="HTH marR-type" evidence="1">
    <location>
        <begin position="3"/>
        <end position="142"/>
    </location>
</feature>
<evidence type="ECO:0000259" key="1">
    <source>
        <dbReference type="PROSITE" id="PS50995"/>
    </source>
</evidence>
<dbReference type="PROSITE" id="PS50995">
    <property type="entry name" value="HTH_MARR_2"/>
    <property type="match status" value="1"/>
</dbReference>
<name>A0ABW2Q8S3_9MICO</name>
<dbReference type="Gene3D" id="1.10.10.10">
    <property type="entry name" value="Winged helix-like DNA-binding domain superfamily/Winged helix DNA-binding domain"/>
    <property type="match status" value="1"/>
</dbReference>
<comment type="caution">
    <text evidence="2">The sequence shown here is derived from an EMBL/GenBank/DDBJ whole genome shotgun (WGS) entry which is preliminary data.</text>
</comment>
<keyword evidence="3" id="KW-1185">Reference proteome</keyword>
<dbReference type="PANTHER" id="PTHR33164:SF99">
    <property type="entry name" value="MARR FAMILY REGULATORY PROTEIN"/>
    <property type="match status" value="1"/>
</dbReference>
<dbReference type="InterPro" id="IPR036388">
    <property type="entry name" value="WH-like_DNA-bd_sf"/>
</dbReference>
<dbReference type="RefSeq" id="WP_382390619.1">
    <property type="nucleotide sequence ID" value="NZ_JBHTCQ010000001.1"/>
</dbReference>
<dbReference type="Proteomes" id="UP001596455">
    <property type="component" value="Unassembled WGS sequence"/>
</dbReference>
<protein>
    <submittedName>
        <fullName evidence="2">MarR family winged helix-turn-helix transcriptional regulator</fullName>
    </submittedName>
</protein>
<dbReference type="SMART" id="SM00347">
    <property type="entry name" value="HTH_MARR"/>
    <property type="match status" value="1"/>
</dbReference>
<dbReference type="InterPro" id="IPR000835">
    <property type="entry name" value="HTH_MarR-typ"/>
</dbReference>
<proteinExistence type="predicted"/>
<dbReference type="Pfam" id="PF12802">
    <property type="entry name" value="MarR_2"/>
    <property type="match status" value="1"/>
</dbReference>
<reference evidence="3" key="1">
    <citation type="journal article" date="2019" name="Int. J. Syst. Evol. Microbiol.">
        <title>The Global Catalogue of Microorganisms (GCM) 10K type strain sequencing project: providing services to taxonomists for standard genome sequencing and annotation.</title>
        <authorList>
            <consortium name="The Broad Institute Genomics Platform"/>
            <consortium name="The Broad Institute Genome Sequencing Center for Infectious Disease"/>
            <person name="Wu L."/>
            <person name="Ma J."/>
        </authorList>
    </citation>
    <scope>NUCLEOTIDE SEQUENCE [LARGE SCALE GENOMIC DNA]</scope>
    <source>
        <strain evidence="3">JCM 1490</strain>
    </source>
</reference>
<dbReference type="EMBL" id="JBHTCQ010000001">
    <property type="protein sequence ID" value="MFC7403808.1"/>
    <property type="molecule type" value="Genomic_DNA"/>
</dbReference>
<organism evidence="2 3">
    <name type="scientific">Georgenia alba</name>
    <dbReference type="NCBI Taxonomy" id="2233858"/>
    <lineage>
        <taxon>Bacteria</taxon>
        <taxon>Bacillati</taxon>
        <taxon>Actinomycetota</taxon>
        <taxon>Actinomycetes</taxon>
        <taxon>Micrococcales</taxon>
        <taxon>Bogoriellaceae</taxon>
        <taxon>Georgenia</taxon>
    </lineage>
</organism>
<dbReference type="PANTHER" id="PTHR33164">
    <property type="entry name" value="TRANSCRIPTIONAL REGULATOR, MARR FAMILY"/>
    <property type="match status" value="1"/>
</dbReference>
<evidence type="ECO:0000313" key="2">
    <source>
        <dbReference type="EMBL" id="MFC7403808.1"/>
    </source>
</evidence>
<evidence type="ECO:0000313" key="3">
    <source>
        <dbReference type="Proteomes" id="UP001596455"/>
    </source>
</evidence>
<accession>A0ABW2Q8S3</accession>
<gene>
    <name evidence="2" type="ORF">ACFQQL_01700</name>
</gene>
<dbReference type="InterPro" id="IPR036390">
    <property type="entry name" value="WH_DNA-bd_sf"/>
</dbReference>